<dbReference type="Proteomes" id="UP000232323">
    <property type="component" value="Unassembled WGS sequence"/>
</dbReference>
<organism evidence="2 3">
    <name type="scientific">Chlamydomonas eustigma</name>
    <dbReference type="NCBI Taxonomy" id="1157962"/>
    <lineage>
        <taxon>Eukaryota</taxon>
        <taxon>Viridiplantae</taxon>
        <taxon>Chlorophyta</taxon>
        <taxon>core chlorophytes</taxon>
        <taxon>Chlorophyceae</taxon>
        <taxon>CS clade</taxon>
        <taxon>Chlamydomonadales</taxon>
        <taxon>Chlamydomonadaceae</taxon>
        <taxon>Chlamydomonas</taxon>
    </lineage>
</organism>
<accession>A0A250XKJ7</accession>
<feature type="transmembrane region" description="Helical" evidence="1">
    <location>
        <begin position="67"/>
        <end position="87"/>
    </location>
</feature>
<protein>
    <submittedName>
        <fullName evidence="2">Uncharacterized protein</fullName>
    </submittedName>
</protein>
<keyword evidence="3" id="KW-1185">Reference proteome</keyword>
<gene>
    <name evidence="2" type="ORF">CEUSTIGMA_g11039.t1</name>
</gene>
<sequence length="104" mass="11192">MPLRIQRIDALLEQLESGDIKLRVRALEVERSMRRSALMQSATMSAVGALGSLNLGAVLAMGHAGGAATPMCMTVSLVCGLLTLQGLQRVKRLDKFEKDIKRGA</sequence>
<evidence type="ECO:0000256" key="1">
    <source>
        <dbReference type="SAM" id="Phobius"/>
    </source>
</evidence>
<name>A0A250XKJ7_9CHLO</name>
<comment type="caution">
    <text evidence="2">The sequence shown here is derived from an EMBL/GenBank/DDBJ whole genome shotgun (WGS) entry which is preliminary data.</text>
</comment>
<keyword evidence="1" id="KW-1133">Transmembrane helix</keyword>
<dbReference type="EMBL" id="BEGY01000103">
    <property type="protein sequence ID" value="GAX83615.1"/>
    <property type="molecule type" value="Genomic_DNA"/>
</dbReference>
<dbReference type="AlphaFoldDB" id="A0A250XKJ7"/>
<feature type="transmembrane region" description="Helical" evidence="1">
    <location>
        <begin position="41"/>
        <end position="61"/>
    </location>
</feature>
<reference evidence="2 3" key="1">
    <citation type="submission" date="2017-08" db="EMBL/GenBank/DDBJ databases">
        <title>Acidophilic green algal genome provides insights into adaptation to an acidic environment.</title>
        <authorList>
            <person name="Hirooka S."/>
            <person name="Hirose Y."/>
            <person name="Kanesaki Y."/>
            <person name="Higuchi S."/>
            <person name="Fujiwara T."/>
            <person name="Onuma R."/>
            <person name="Era A."/>
            <person name="Ohbayashi R."/>
            <person name="Uzuka A."/>
            <person name="Nozaki H."/>
            <person name="Yoshikawa H."/>
            <person name="Miyagishima S.Y."/>
        </authorList>
    </citation>
    <scope>NUCLEOTIDE SEQUENCE [LARGE SCALE GENOMIC DNA]</scope>
    <source>
        <strain evidence="2 3">NIES-2499</strain>
    </source>
</reference>
<evidence type="ECO:0000313" key="2">
    <source>
        <dbReference type="EMBL" id="GAX83615.1"/>
    </source>
</evidence>
<proteinExistence type="predicted"/>
<dbReference type="STRING" id="1157962.A0A250XKJ7"/>
<keyword evidence="1" id="KW-0812">Transmembrane</keyword>
<dbReference type="OrthoDB" id="768362at2759"/>
<keyword evidence="1" id="KW-0472">Membrane</keyword>
<evidence type="ECO:0000313" key="3">
    <source>
        <dbReference type="Proteomes" id="UP000232323"/>
    </source>
</evidence>